<dbReference type="AlphaFoldDB" id="A0A0F7HMA6"/>
<dbReference type="EMBL" id="CP011366">
    <property type="protein sequence ID" value="AKG74026.1"/>
    <property type="molecule type" value="Genomic_DNA"/>
</dbReference>
<reference evidence="5 7" key="3">
    <citation type="submission" date="2016-10" db="EMBL/GenBank/DDBJ databases">
        <authorList>
            <person name="Varghese N."/>
            <person name="Submissions S."/>
        </authorList>
    </citation>
    <scope>NUCLEOTIDE SEQUENCE [LARGE SCALE GENOMIC DNA]</scope>
    <source>
        <strain evidence="5 7">CGMCC 1.6501</strain>
    </source>
</reference>
<dbReference type="EMBL" id="FOTB01000001">
    <property type="protein sequence ID" value="SFK59364.1"/>
    <property type="molecule type" value="Genomic_DNA"/>
</dbReference>
<dbReference type="Proteomes" id="UP000034029">
    <property type="component" value="Chromosome"/>
</dbReference>
<feature type="chain" id="PRO_5043534113" description="Lipoprotein" evidence="3">
    <location>
        <begin position="23"/>
        <end position="188"/>
    </location>
</feature>
<evidence type="ECO:0000256" key="1">
    <source>
        <dbReference type="SAM" id="Coils"/>
    </source>
</evidence>
<evidence type="ECO:0008006" key="8">
    <source>
        <dbReference type="Google" id="ProtNLM"/>
    </source>
</evidence>
<reference evidence="4 6" key="1">
    <citation type="journal article" date="2015" name="Int. J. Syst. Evol. Microbiol.">
        <title>Complete genome sequence of Salinicoccus halodurans H3B36, isolated from the Qaidam Basin in China.</title>
        <authorList>
            <person name="Jiang K."/>
            <person name="Xue Y."/>
            <person name="Ma Y."/>
        </authorList>
    </citation>
    <scope>NUCLEOTIDE SEQUENCE [LARGE SCALE GENOMIC DNA]</scope>
    <source>
        <strain evidence="4 6">H3B36</strain>
    </source>
</reference>
<evidence type="ECO:0000313" key="5">
    <source>
        <dbReference type="EMBL" id="SFK59364.1"/>
    </source>
</evidence>
<feature type="compositionally biased region" description="Polar residues" evidence="2">
    <location>
        <begin position="179"/>
        <end position="188"/>
    </location>
</feature>
<keyword evidence="1" id="KW-0175">Coiled coil</keyword>
<dbReference type="KEGG" id="shv:AAT16_07140"/>
<keyword evidence="3" id="KW-0732">Signal</keyword>
<evidence type="ECO:0000313" key="6">
    <source>
        <dbReference type="Proteomes" id="UP000034029"/>
    </source>
</evidence>
<sequence>MKRSIYILLPILLLSACGSPSAEEQLSEAEDRKAELQGVLQTEEVNVQKNTLRLDALEEDISKMQSVIGNSDIDEYVSIVGEYSGTLEKELANLSSLIQKAKEEKDLSIISEDMDGINSRIKDAMGTYESSAKGLELNEYLKRQHSSLQLANDEIESALQSVENGADTGSMEAVDEGIQQLNSASEYY</sequence>
<dbReference type="RefSeq" id="WP_046790212.1">
    <property type="nucleotide sequence ID" value="NZ_CP011366.1"/>
</dbReference>
<dbReference type="OrthoDB" id="2389172at2"/>
<protein>
    <recommendedName>
        <fullName evidence="8">Lipoprotein</fullName>
    </recommendedName>
</protein>
<gene>
    <name evidence="4" type="ORF">AAT16_07140</name>
    <name evidence="5" type="ORF">SAMN05216235_0672</name>
</gene>
<proteinExistence type="predicted"/>
<evidence type="ECO:0000256" key="3">
    <source>
        <dbReference type="SAM" id="SignalP"/>
    </source>
</evidence>
<keyword evidence="6" id="KW-1185">Reference proteome</keyword>
<dbReference type="Proteomes" id="UP000183090">
    <property type="component" value="Unassembled WGS sequence"/>
</dbReference>
<reference evidence="6" key="2">
    <citation type="submission" date="2015-04" db="EMBL/GenBank/DDBJ databases">
        <title>Complete genome sequence of Salinicoccus halodurans strain H3B36, isolated from the Qaidam basin of China.</title>
        <authorList>
            <person name="Ma Y."/>
            <person name="Jiang K."/>
            <person name="Xue Y."/>
        </authorList>
    </citation>
    <scope>NUCLEOTIDE SEQUENCE [LARGE SCALE GENOMIC DNA]</scope>
    <source>
        <strain evidence="6">H3B36</strain>
    </source>
</reference>
<feature type="signal peptide" evidence="3">
    <location>
        <begin position="1"/>
        <end position="22"/>
    </location>
</feature>
<feature type="coiled-coil region" evidence="1">
    <location>
        <begin position="19"/>
        <end position="60"/>
    </location>
</feature>
<evidence type="ECO:0000256" key="2">
    <source>
        <dbReference type="SAM" id="MobiDB-lite"/>
    </source>
</evidence>
<dbReference type="PROSITE" id="PS51257">
    <property type="entry name" value="PROKAR_LIPOPROTEIN"/>
    <property type="match status" value="1"/>
</dbReference>
<evidence type="ECO:0000313" key="7">
    <source>
        <dbReference type="Proteomes" id="UP000183090"/>
    </source>
</evidence>
<name>A0A0F7HMA6_9STAP</name>
<accession>A0A0F7HMA6</accession>
<feature type="region of interest" description="Disordered" evidence="2">
    <location>
        <begin position="163"/>
        <end position="188"/>
    </location>
</feature>
<evidence type="ECO:0000313" key="4">
    <source>
        <dbReference type="EMBL" id="AKG74026.1"/>
    </source>
</evidence>
<organism evidence="5 7">
    <name type="scientific">Salinicoccus halodurans</name>
    <dbReference type="NCBI Taxonomy" id="407035"/>
    <lineage>
        <taxon>Bacteria</taxon>
        <taxon>Bacillati</taxon>
        <taxon>Bacillota</taxon>
        <taxon>Bacilli</taxon>
        <taxon>Bacillales</taxon>
        <taxon>Staphylococcaceae</taxon>
        <taxon>Salinicoccus</taxon>
    </lineage>
</organism>